<feature type="region of interest" description="Disordered" evidence="8">
    <location>
        <begin position="317"/>
        <end position="336"/>
    </location>
</feature>
<feature type="domain" description="Peptidase S8/S53" evidence="9">
    <location>
        <begin position="146"/>
        <end position="431"/>
    </location>
</feature>
<evidence type="ECO:0000259" key="9">
    <source>
        <dbReference type="Pfam" id="PF00082"/>
    </source>
</evidence>
<dbReference type="InterPro" id="IPR023828">
    <property type="entry name" value="Peptidase_S8_Ser-AS"/>
</dbReference>
<name>A0A1I5XIB7_9BACI</name>
<dbReference type="PANTHER" id="PTHR43806:SF65">
    <property type="entry name" value="SERINE PROTEASE APRX"/>
    <property type="match status" value="1"/>
</dbReference>
<evidence type="ECO:0000256" key="7">
    <source>
        <dbReference type="RuleBase" id="RU003355"/>
    </source>
</evidence>
<feature type="region of interest" description="Disordered" evidence="8">
    <location>
        <begin position="185"/>
        <end position="208"/>
    </location>
</feature>
<dbReference type="InterPro" id="IPR023827">
    <property type="entry name" value="Peptidase_S8_Asp-AS"/>
</dbReference>
<dbReference type="Proteomes" id="UP000198892">
    <property type="component" value="Unassembled WGS sequence"/>
</dbReference>
<accession>A0A1I5XIB7</accession>
<dbReference type="STRING" id="1884432.SAMN05518683_12827"/>
<dbReference type="Pfam" id="PF00082">
    <property type="entry name" value="Peptidase_S8"/>
    <property type="match status" value="1"/>
</dbReference>
<gene>
    <name evidence="10" type="ORF">SAMN05518683_12827</name>
</gene>
<evidence type="ECO:0000256" key="2">
    <source>
        <dbReference type="ARBA" id="ARBA00022670"/>
    </source>
</evidence>
<keyword evidence="3 6" id="KW-0378">Hydrolase</keyword>
<dbReference type="PROSITE" id="PS00137">
    <property type="entry name" value="SUBTILASE_HIS"/>
    <property type="match status" value="1"/>
</dbReference>
<protein>
    <submittedName>
        <fullName evidence="10">Serine protease AprX</fullName>
    </submittedName>
</protein>
<dbReference type="SUPFAM" id="SSF52743">
    <property type="entry name" value="Subtilisin-like"/>
    <property type="match status" value="1"/>
</dbReference>
<dbReference type="InterPro" id="IPR022398">
    <property type="entry name" value="Peptidase_S8_His-AS"/>
</dbReference>
<dbReference type="Gene3D" id="3.40.50.200">
    <property type="entry name" value="Peptidase S8/S53 domain"/>
    <property type="match status" value="1"/>
</dbReference>
<feature type="active site" description="Charge relay system" evidence="5 6">
    <location>
        <position position="155"/>
    </location>
</feature>
<dbReference type="InterPro" id="IPR050131">
    <property type="entry name" value="Peptidase_S8_subtilisin-like"/>
</dbReference>
<evidence type="ECO:0000313" key="11">
    <source>
        <dbReference type="Proteomes" id="UP000198892"/>
    </source>
</evidence>
<evidence type="ECO:0000256" key="1">
    <source>
        <dbReference type="ARBA" id="ARBA00011073"/>
    </source>
</evidence>
<dbReference type="PANTHER" id="PTHR43806">
    <property type="entry name" value="PEPTIDASE S8"/>
    <property type="match status" value="1"/>
</dbReference>
<dbReference type="InterPro" id="IPR000209">
    <property type="entry name" value="Peptidase_S8/S53_dom"/>
</dbReference>
<dbReference type="InterPro" id="IPR015500">
    <property type="entry name" value="Peptidase_S8_subtilisin-rel"/>
</dbReference>
<dbReference type="AlphaFoldDB" id="A0A1I5XIB7"/>
<comment type="similarity">
    <text evidence="1 6 7">Belongs to the peptidase S8 family.</text>
</comment>
<dbReference type="GO" id="GO:0006508">
    <property type="term" value="P:proteolysis"/>
    <property type="evidence" value="ECO:0007669"/>
    <property type="project" value="UniProtKB-KW"/>
</dbReference>
<dbReference type="PROSITE" id="PS00136">
    <property type="entry name" value="SUBTILASE_ASP"/>
    <property type="match status" value="1"/>
</dbReference>
<evidence type="ECO:0000313" key="10">
    <source>
        <dbReference type="EMBL" id="SFQ31713.1"/>
    </source>
</evidence>
<dbReference type="RefSeq" id="WP_093339185.1">
    <property type="nucleotide sequence ID" value="NZ_FOXD01000028.1"/>
</dbReference>
<organism evidence="10 11">
    <name type="scientific">Salibacterium halotolerans</name>
    <dbReference type="NCBI Taxonomy" id="1884432"/>
    <lineage>
        <taxon>Bacteria</taxon>
        <taxon>Bacillati</taxon>
        <taxon>Bacillota</taxon>
        <taxon>Bacilli</taxon>
        <taxon>Bacillales</taxon>
        <taxon>Bacillaceae</taxon>
    </lineage>
</organism>
<sequence length="441" mass="48149">MFHYKMVTLMRSQGRKMDRPLREEMLYSYDFLKSVPCFLHNLIDRMITSRKKLPVIIGFHYDQCSEGLQEIEGLLHSHQRCKVKNYFNKAACCSAEVTPRALEDILSRSSRIRKVFLNREVNALLDTAVASAGANNAESSGSSLTGQGITTAVIDTGVYPHQDLSDRIVDFVDFINNRDEPYDDNGHGTHCAGDAAGSGAASGGQYSGPAPESNIIGVKVLDNRGSGTLESIMLGIDWCMEYNQQDMDYSIDIMSMSLGSPAQRYEEEEDDPMVQMVNAAWDQGILVCVAAGNEGPESQTIASPGVSEKILTVGALDDNNTNTRDDDKAAGFSSRGPTIYGKTKPDLLAPGVDIVSLRSPNSYVDRTRKSSRLGSYYFTMSGTSMATPICAGIAALLLQNNPDASPQQIKEQLLAGADLWRDRDPNIYGSGYINAENSTDE</sequence>
<dbReference type="GO" id="GO:0004252">
    <property type="term" value="F:serine-type endopeptidase activity"/>
    <property type="evidence" value="ECO:0007669"/>
    <property type="project" value="UniProtKB-UniRule"/>
</dbReference>
<keyword evidence="11" id="KW-1185">Reference proteome</keyword>
<keyword evidence="2 6" id="KW-0645">Protease</keyword>
<feature type="active site" description="Charge relay system" evidence="5 6">
    <location>
        <position position="187"/>
    </location>
</feature>
<dbReference type="InterPro" id="IPR036852">
    <property type="entry name" value="Peptidase_S8/S53_dom_sf"/>
</dbReference>
<dbReference type="CDD" id="cd07487">
    <property type="entry name" value="Peptidases_S8_1"/>
    <property type="match status" value="1"/>
</dbReference>
<evidence type="ECO:0000256" key="5">
    <source>
        <dbReference type="PIRSR" id="PIRSR615500-1"/>
    </source>
</evidence>
<dbReference type="OrthoDB" id="9798386at2"/>
<dbReference type="PROSITE" id="PS00138">
    <property type="entry name" value="SUBTILASE_SER"/>
    <property type="match status" value="1"/>
</dbReference>
<keyword evidence="4 6" id="KW-0720">Serine protease</keyword>
<evidence type="ECO:0000256" key="4">
    <source>
        <dbReference type="ARBA" id="ARBA00022825"/>
    </source>
</evidence>
<dbReference type="PRINTS" id="PR00723">
    <property type="entry name" value="SUBTILISIN"/>
</dbReference>
<feature type="active site" description="Charge relay system" evidence="5 6">
    <location>
        <position position="384"/>
    </location>
</feature>
<reference evidence="11" key="1">
    <citation type="submission" date="2016-10" db="EMBL/GenBank/DDBJ databases">
        <authorList>
            <person name="Varghese N."/>
            <person name="Submissions S."/>
        </authorList>
    </citation>
    <scope>NUCLEOTIDE SEQUENCE [LARGE SCALE GENOMIC DNA]</scope>
    <source>
        <strain evidence="11">S7</strain>
    </source>
</reference>
<evidence type="ECO:0000256" key="8">
    <source>
        <dbReference type="SAM" id="MobiDB-lite"/>
    </source>
</evidence>
<dbReference type="PROSITE" id="PS51892">
    <property type="entry name" value="SUBTILASE"/>
    <property type="match status" value="1"/>
</dbReference>
<proteinExistence type="inferred from homology"/>
<evidence type="ECO:0000256" key="6">
    <source>
        <dbReference type="PROSITE-ProRule" id="PRU01240"/>
    </source>
</evidence>
<evidence type="ECO:0000256" key="3">
    <source>
        <dbReference type="ARBA" id="ARBA00022801"/>
    </source>
</evidence>
<dbReference type="EMBL" id="FOXD01000028">
    <property type="protein sequence ID" value="SFQ31713.1"/>
    <property type="molecule type" value="Genomic_DNA"/>
</dbReference>